<sequence length="714" mass="82091">MSASINAKISEVTNFIWQVADKFLYSRGFQKTDYRDVILPMTLIARLDSALKCACFNQGTCKNCKTEQTISNYKDQQLNNDEIHRRLLDKQTTFYNLSGLVLKDIAKEKNETIKDTFKTYLEGFSLNVQNILDNFDGTKRKWKGSIETLDKNNNLGGVISFFINDIDLSIQNLDNHCMGTIFEELLRRFNEEENAESGQHYTLRDAIELMAQIAINPLLDNFENRKYSIYDGACGTLGMATIGANKLLEIAQAKNITDLAGYLELYGQEVESSTCAIAQTDLLLSDFKGKIEHANTLIDDKFPHSTFDFMLSNPPFGVSFAEDAKHYNFETDFRFKKILDEEEVSLLPSKSDSQFLFLLNNISKMFDNNNTSRIVEVHNGSVLFSGDALSGESNTRRYLIEQDFLETIIALPKNMFYNTGINTYLWILTNHKEDKRKHKIQLIDAREIYSKRNKNLGTKNAEFSHANQQEILKLYNDFLEQENSKIFDNTDFGYLKVTINRPLRLSVHLNNQTFTQFKDALNNKPLKALNELTPLTKILETFLTDTPYKDFNAFKLEFNKLAKAHKLKQNVKTLEKHKDLSAILFKIDENAQIVLDDKNNKIADPNLKESEKIPLNYDKSLNIPTPLNLKDKEHIRILETLIKSYLNAEILPYNSDAYYDSTLKDSLKLGYEINFNKIFYTQENTESLETLALQLKDLEQEIALQLKEILEGAS</sequence>
<dbReference type="GO" id="GO:0009007">
    <property type="term" value="F:site-specific DNA-methyltransferase (adenine-specific) activity"/>
    <property type="evidence" value="ECO:0007669"/>
    <property type="project" value="UniProtKB-EC"/>
</dbReference>
<evidence type="ECO:0000313" key="12">
    <source>
        <dbReference type="Proteomes" id="UP000005013"/>
    </source>
</evidence>
<dbReference type="Proteomes" id="UP000005013">
    <property type="component" value="Chromosome"/>
</dbReference>
<dbReference type="REBASE" id="47674">
    <property type="entry name" value="M.Hce99ORF4790P"/>
</dbReference>
<evidence type="ECO:0000256" key="5">
    <source>
        <dbReference type="ARBA" id="ARBA00022691"/>
    </source>
</evidence>
<keyword evidence="3 11" id="KW-0489">Methyltransferase</keyword>
<reference evidence="11 12" key="1">
    <citation type="journal article" date="2013" name="PLoS ONE">
        <title>Sequence Divergence and Conservation in Genomes ofHelicobacter cetorum Strains from a Dolphin and a Whale.</title>
        <authorList>
            <person name="Kersulyte D."/>
            <person name="Rossi M."/>
            <person name="Berg D.E."/>
        </authorList>
    </citation>
    <scope>NUCLEOTIDE SEQUENCE [LARGE SCALE GENOMIC DNA]</scope>
    <source>
        <strain evidence="11 12">MIT 99-5656</strain>
    </source>
</reference>
<evidence type="ECO:0000256" key="8">
    <source>
        <dbReference type="SAM" id="Coils"/>
    </source>
</evidence>
<dbReference type="STRING" id="1163745.HCD_04790"/>
<evidence type="ECO:0000256" key="1">
    <source>
        <dbReference type="ARBA" id="ARBA00006594"/>
    </source>
</evidence>
<dbReference type="SUPFAM" id="SSF53335">
    <property type="entry name" value="S-adenosyl-L-methionine-dependent methyltransferases"/>
    <property type="match status" value="1"/>
</dbReference>
<dbReference type="Pfam" id="PF12161">
    <property type="entry name" value="HsdM_N"/>
    <property type="match status" value="1"/>
</dbReference>
<comment type="similarity">
    <text evidence="1">Belongs to the N(4)/N(6)-methyltransferase family.</text>
</comment>
<name>I0ESP3_HELCM</name>
<evidence type="ECO:0000259" key="9">
    <source>
        <dbReference type="Pfam" id="PF02384"/>
    </source>
</evidence>
<dbReference type="InterPro" id="IPR022749">
    <property type="entry name" value="D12N6_MeTrfase_N"/>
</dbReference>
<dbReference type="EMBL" id="CP003481">
    <property type="protein sequence ID" value="AFI05962.1"/>
    <property type="molecule type" value="Genomic_DNA"/>
</dbReference>
<dbReference type="KEGG" id="hcm:HCD_04790"/>
<dbReference type="InterPro" id="IPR003356">
    <property type="entry name" value="DNA_methylase_A-5"/>
</dbReference>
<protein>
    <recommendedName>
        <fullName evidence="2">site-specific DNA-methyltransferase (adenine-specific)</fullName>
        <ecNumber evidence="2">2.1.1.72</ecNumber>
    </recommendedName>
</protein>
<dbReference type="InterPro" id="IPR051537">
    <property type="entry name" value="DNA_Adenine_Mtase"/>
</dbReference>
<dbReference type="RefSeq" id="WP_014659469.1">
    <property type="nucleotide sequence ID" value="NC_017735.1"/>
</dbReference>
<dbReference type="GO" id="GO:0008170">
    <property type="term" value="F:N-methyltransferase activity"/>
    <property type="evidence" value="ECO:0007669"/>
    <property type="project" value="InterPro"/>
</dbReference>
<gene>
    <name evidence="11" type="ordered locus">HCD_04790</name>
</gene>
<organism evidence="11 12">
    <name type="scientific">Helicobacter cetorum (strain ATCC BAA-540 / CCUG 52418 / MIT 99-5656)</name>
    <dbReference type="NCBI Taxonomy" id="1163745"/>
    <lineage>
        <taxon>Bacteria</taxon>
        <taxon>Pseudomonadati</taxon>
        <taxon>Campylobacterota</taxon>
        <taxon>Epsilonproteobacteria</taxon>
        <taxon>Campylobacterales</taxon>
        <taxon>Helicobacteraceae</taxon>
        <taxon>Helicobacter</taxon>
    </lineage>
</organism>
<accession>I0ESP3</accession>
<evidence type="ECO:0000256" key="4">
    <source>
        <dbReference type="ARBA" id="ARBA00022679"/>
    </source>
</evidence>
<comment type="catalytic activity">
    <reaction evidence="7">
        <text>a 2'-deoxyadenosine in DNA + S-adenosyl-L-methionine = an N(6)-methyl-2'-deoxyadenosine in DNA + S-adenosyl-L-homocysteine + H(+)</text>
        <dbReference type="Rhea" id="RHEA:15197"/>
        <dbReference type="Rhea" id="RHEA-COMP:12418"/>
        <dbReference type="Rhea" id="RHEA-COMP:12419"/>
        <dbReference type="ChEBI" id="CHEBI:15378"/>
        <dbReference type="ChEBI" id="CHEBI:57856"/>
        <dbReference type="ChEBI" id="CHEBI:59789"/>
        <dbReference type="ChEBI" id="CHEBI:90615"/>
        <dbReference type="ChEBI" id="CHEBI:90616"/>
        <dbReference type="EC" id="2.1.1.72"/>
    </reaction>
</comment>
<dbReference type="PROSITE" id="PS00092">
    <property type="entry name" value="N6_MTASE"/>
    <property type="match status" value="1"/>
</dbReference>
<dbReference type="AlphaFoldDB" id="I0ESP3"/>
<evidence type="ECO:0000256" key="3">
    <source>
        <dbReference type="ARBA" id="ARBA00022603"/>
    </source>
</evidence>
<dbReference type="PANTHER" id="PTHR42933:SF3">
    <property type="entry name" value="TYPE I RESTRICTION ENZYME MJAVIII METHYLASE SUBUNIT"/>
    <property type="match status" value="1"/>
</dbReference>
<dbReference type="Pfam" id="PF02384">
    <property type="entry name" value="N6_Mtase"/>
    <property type="match status" value="1"/>
</dbReference>
<proteinExistence type="inferred from homology"/>
<dbReference type="GO" id="GO:0003677">
    <property type="term" value="F:DNA binding"/>
    <property type="evidence" value="ECO:0007669"/>
    <property type="project" value="InterPro"/>
</dbReference>
<dbReference type="OrthoDB" id="9761012at2"/>
<dbReference type="Gene3D" id="3.40.50.150">
    <property type="entry name" value="Vaccinia Virus protein VP39"/>
    <property type="match status" value="1"/>
</dbReference>
<evidence type="ECO:0000256" key="2">
    <source>
        <dbReference type="ARBA" id="ARBA00011900"/>
    </source>
</evidence>
<dbReference type="PATRIC" id="fig|1163745.3.peg.1009"/>
<feature type="domain" description="DNA methylase adenine-specific" evidence="9">
    <location>
        <begin position="175"/>
        <end position="482"/>
    </location>
</feature>
<dbReference type="HOGENOM" id="CLU_012122_0_0_7"/>
<evidence type="ECO:0000259" key="10">
    <source>
        <dbReference type="Pfam" id="PF12161"/>
    </source>
</evidence>
<evidence type="ECO:0000256" key="6">
    <source>
        <dbReference type="ARBA" id="ARBA00022747"/>
    </source>
</evidence>
<dbReference type="eggNOG" id="COG0286">
    <property type="taxonomic scope" value="Bacteria"/>
</dbReference>
<dbReference type="EC" id="2.1.1.72" evidence="2"/>
<keyword evidence="12" id="KW-1185">Reference proteome</keyword>
<evidence type="ECO:0000256" key="7">
    <source>
        <dbReference type="ARBA" id="ARBA00047942"/>
    </source>
</evidence>
<dbReference type="InterPro" id="IPR029063">
    <property type="entry name" value="SAM-dependent_MTases_sf"/>
</dbReference>
<dbReference type="GO" id="GO:0032259">
    <property type="term" value="P:methylation"/>
    <property type="evidence" value="ECO:0007669"/>
    <property type="project" value="UniProtKB-KW"/>
</dbReference>
<keyword evidence="5" id="KW-0949">S-adenosyl-L-methionine</keyword>
<feature type="domain" description="N6 adenine-specific DNA methyltransferase N-terminal" evidence="10">
    <location>
        <begin position="13"/>
        <end position="160"/>
    </location>
</feature>
<keyword evidence="6" id="KW-0680">Restriction system</keyword>
<dbReference type="PANTHER" id="PTHR42933">
    <property type="entry name" value="SLR6095 PROTEIN"/>
    <property type="match status" value="1"/>
</dbReference>
<evidence type="ECO:0000313" key="11">
    <source>
        <dbReference type="EMBL" id="AFI05962.1"/>
    </source>
</evidence>
<keyword evidence="8" id="KW-0175">Coiled coil</keyword>
<keyword evidence="4" id="KW-0808">Transferase</keyword>
<feature type="coiled-coil region" evidence="8">
    <location>
        <begin position="681"/>
        <end position="708"/>
    </location>
</feature>
<dbReference type="GO" id="GO:0009307">
    <property type="term" value="P:DNA restriction-modification system"/>
    <property type="evidence" value="ECO:0007669"/>
    <property type="project" value="UniProtKB-KW"/>
</dbReference>
<dbReference type="InterPro" id="IPR002052">
    <property type="entry name" value="DNA_methylase_N6_adenine_CS"/>
</dbReference>